<dbReference type="SUPFAM" id="SSF52833">
    <property type="entry name" value="Thioredoxin-like"/>
    <property type="match status" value="1"/>
</dbReference>
<dbReference type="AlphaFoldDB" id="A0A1Q9QVX6"/>
<dbReference type="InterPro" id="IPR036249">
    <property type="entry name" value="Thioredoxin-like_sf"/>
</dbReference>
<dbReference type="Proteomes" id="UP000186736">
    <property type="component" value="Unassembled WGS sequence"/>
</dbReference>
<comment type="caution">
    <text evidence="1">The sequence shown here is derived from an EMBL/GenBank/DDBJ whole genome shotgun (WGS) entry which is preliminary data.</text>
</comment>
<reference evidence="1 2" key="1">
    <citation type="submission" date="2016-10" db="EMBL/GenBank/DDBJ databases">
        <title>Genome Sequence of Pseudomonas putida GM4FR.</title>
        <authorList>
            <person name="Poehlein A."/>
            <person name="Wemheuer F."/>
            <person name="Hollensteiner J."/>
            <person name="Wemheuer B."/>
        </authorList>
    </citation>
    <scope>NUCLEOTIDE SEQUENCE [LARGE SCALE GENOMIC DNA]</scope>
    <source>
        <strain evidence="1 2">GM4FR</strain>
    </source>
</reference>
<name>A0A1Q9QVX6_PSEPU</name>
<sequence>MDVRCLKGLDSLTRLLETDERDTPGMILVGSTTCPLSLELQANIRARAPALPQFVFYELNIDDYSAPGQDLAVTRLLSEWQADGLPAQILLPSNRPPVAINKTSLGEICKALKDLY</sequence>
<gene>
    <name evidence="1" type="ORF">PSEMO_58050</name>
</gene>
<dbReference type="OrthoDB" id="7031892at2"/>
<evidence type="ECO:0000313" key="1">
    <source>
        <dbReference type="EMBL" id="OLS59295.1"/>
    </source>
</evidence>
<protein>
    <submittedName>
        <fullName evidence="1">Uncharacterized protein</fullName>
    </submittedName>
</protein>
<dbReference type="RefSeq" id="WP_075806387.1">
    <property type="nucleotide sequence ID" value="NZ_MKZO01000073.1"/>
</dbReference>
<organism evidence="1 2">
    <name type="scientific">Pseudomonas putida</name>
    <name type="common">Arthrobacter siderocapsulatus</name>
    <dbReference type="NCBI Taxonomy" id="303"/>
    <lineage>
        <taxon>Bacteria</taxon>
        <taxon>Pseudomonadati</taxon>
        <taxon>Pseudomonadota</taxon>
        <taxon>Gammaproteobacteria</taxon>
        <taxon>Pseudomonadales</taxon>
        <taxon>Pseudomonadaceae</taxon>
        <taxon>Pseudomonas</taxon>
    </lineage>
</organism>
<dbReference type="EMBL" id="MKZO01000073">
    <property type="protein sequence ID" value="OLS59295.1"/>
    <property type="molecule type" value="Genomic_DNA"/>
</dbReference>
<evidence type="ECO:0000313" key="2">
    <source>
        <dbReference type="Proteomes" id="UP000186736"/>
    </source>
</evidence>
<accession>A0A1Q9QVX6</accession>
<proteinExistence type="predicted"/>